<dbReference type="InterPro" id="IPR011491">
    <property type="entry name" value="FlgE_D2"/>
</dbReference>
<dbReference type="Proteomes" id="UP000014012">
    <property type="component" value="Unassembled WGS sequence"/>
</dbReference>
<feature type="domain" description="Flagellar basal-body/hook protein C-terminal" evidence="7">
    <location>
        <begin position="347"/>
        <end position="386"/>
    </location>
</feature>
<keyword evidence="10" id="KW-0966">Cell projection</keyword>
<keyword evidence="10" id="KW-0969">Cilium</keyword>
<evidence type="ECO:0000256" key="5">
    <source>
        <dbReference type="RuleBase" id="RU362116"/>
    </source>
</evidence>
<dbReference type="InterPro" id="IPR001444">
    <property type="entry name" value="Flag_bb_rod_N"/>
</dbReference>
<name>R8AS52_PLESH</name>
<dbReference type="GO" id="GO:0009424">
    <property type="term" value="C:bacterial-type flagellum hook"/>
    <property type="evidence" value="ECO:0007669"/>
    <property type="project" value="TreeGrafter"/>
</dbReference>
<dbReference type="HOGENOM" id="CLU_013687_2_0_6"/>
<sequence length="391" mass="41309">MSFNIGLSGLQATSEQMNTISHNIANGSTAGFKSSRTEFQDVYAATFGGGQANGVAVSNIRQSFATGSMTTTGRNADLAINGDGFFVVENNGQKFYTRAGIFDTRQDKNNPSMLNLVSPDGSLLLGKGGQPITIDQADQAPKASTKGSLGLNLDSGAPVIDAAKPFDINDPATYNSTSTVKVYDKLGNEHQVTQYYRKTADGKWDMHVAMDNTLLPGGATPVEFDDTGKLTKPSPSNLSLTLPNGQPLALDMSAMTQYGGGFSINSVSSDGYAAGKFANWSFEPDGTVVARYTNGEKVNQGQLQLARFTNNEGLQPAGGNRWTETFASGQAMTGVAGEGQLGSILTGRYENSNVNITDEMVGLMGAQSSYQANAKSIQVANEMTKILFNSL</sequence>
<dbReference type="Gene3D" id="2.60.98.20">
    <property type="entry name" value="Flagellar hook protein FlgE"/>
    <property type="match status" value="1"/>
</dbReference>
<dbReference type="InterPro" id="IPR037925">
    <property type="entry name" value="FlgE/F/G-like"/>
</dbReference>
<protein>
    <recommendedName>
        <fullName evidence="3 5">Flagellar hook protein FlgE</fullName>
    </recommendedName>
</protein>
<dbReference type="PANTHER" id="PTHR30435:SF1">
    <property type="entry name" value="FLAGELLAR HOOK PROTEIN FLGE"/>
    <property type="match status" value="1"/>
</dbReference>
<dbReference type="PATRIC" id="fig|1315976.3.peg.1320"/>
<dbReference type="STRING" id="703.SAMEA2665130_00033"/>
<reference evidence="10 11" key="1">
    <citation type="journal article" date="2013" name="Genome Announc.">
        <title>Genome Sequence of Plesiomonas shigelloides Strain 302-73 (Serotype O1).</title>
        <authorList>
            <person name="Pique N."/>
            <person name="Aquilini E."/>
            <person name="Alioto T."/>
            <person name="Minana-Galbis D."/>
            <person name="Tomas J.M."/>
        </authorList>
    </citation>
    <scope>NUCLEOTIDE SEQUENCE [LARGE SCALE GENOMIC DNA]</scope>
    <source>
        <strain evidence="10 11">302-73</strain>
    </source>
</reference>
<dbReference type="RefSeq" id="WP_010862970.1">
    <property type="nucleotide sequence ID" value="NZ_KB944507.1"/>
</dbReference>
<comment type="similarity">
    <text evidence="2 5">Belongs to the flagella basal body rod proteins family.</text>
</comment>
<gene>
    <name evidence="10" type="ORF">PLESHI_06729</name>
</gene>
<dbReference type="InterPro" id="IPR020013">
    <property type="entry name" value="Flagellar_FlgE/F/G"/>
</dbReference>
<feature type="domain" description="Flagellar basal body rod protein N-terminal" evidence="6">
    <location>
        <begin position="4"/>
        <end position="33"/>
    </location>
</feature>
<dbReference type="EMBL" id="AQQO01000043">
    <property type="protein sequence ID" value="EON89155.1"/>
    <property type="molecule type" value="Genomic_DNA"/>
</dbReference>
<feature type="domain" description="Flagellar hook protein FlgE/F/G-like D1" evidence="9">
    <location>
        <begin position="79"/>
        <end position="140"/>
    </location>
</feature>
<evidence type="ECO:0000256" key="4">
    <source>
        <dbReference type="ARBA" id="ARBA00023143"/>
    </source>
</evidence>
<dbReference type="Pfam" id="PF06429">
    <property type="entry name" value="Flg_bbr_C"/>
    <property type="match status" value="1"/>
</dbReference>
<dbReference type="AlphaFoldDB" id="R8AS52"/>
<accession>R8AS52</accession>
<evidence type="ECO:0000259" key="8">
    <source>
        <dbReference type="Pfam" id="PF07559"/>
    </source>
</evidence>
<dbReference type="OrthoDB" id="8578401at2"/>
<feature type="domain" description="Flagellar hook protein FlgE D2" evidence="8">
    <location>
        <begin position="152"/>
        <end position="272"/>
    </location>
</feature>
<proteinExistence type="inferred from homology"/>
<keyword evidence="11" id="KW-1185">Reference proteome</keyword>
<evidence type="ECO:0000256" key="2">
    <source>
        <dbReference type="ARBA" id="ARBA00009677"/>
    </source>
</evidence>
<evidence type="ECO:0000313" key="11">
    <source>
        <dbReference type="Proteomes" id="UP000014012"/>
    </source>
</evidence>
<dbReference type="GO" id="GO:0071978">
    <property type="term" value="P:bacterial-type flagellum-dependent swarming motility"/>
    <property type="evidence" value="ECO:0007669"/>
    <property type="project" value="TreeGrafter"/>
</dbReference>
<dbReference type="GO" id="GO:0005829">
    <property type="term" value="C:cytosol"/>
    <property type="evidence" value="ECO:0007669"/>
    <property type="project" value="TreeGrafter"/>
</dbReference>
<dbReference type="PANTHER" id="PTHR30435">
    <property type="entry name" value="FLAGELLAR PROTEIN"/>
    <property type="match status" value="1"/>
</dbReference>
<evidence type="ECO:0000256" key="3">
    <source>
        <dbReference type="ARBA" id="ARBA00019015"/>
    </source>
</evidence>
<dbReference type="InterPro" id="IPR010930">
    <property type="entry name" value="Flg_bb/hook_C_dom"/>
</dbReference>
<dbReference type="InterPro" id="IPR053967">
    <property type="entry name" value="LlgE_F_G-like_D1"/>
</dbReference>
<organism evidence="10 11">
    <name type="scientific">Plesiomonas shigelloides 302-73</name>
    <dbReference type="NCBI Taxonomy" id="1315976"/>
    <lineage>
        <taxon>Bacteria</taxon>
        <taxon>Pseudomonadati</taxon>
        <taxon>Pseudomonadota</taxon>
        <taxon>Gammaproteobacteria</taxon>
        <taxon>Enterobacterales</taxon>
        <taxon>Enterobacteriaceae</taxon>
        <taxon>Plesiomonas</taxon>
    </lineage>
</organism>
<dbReference type="Pfam" id="PF22692">
    <property type="entry name" value="LlgE_F_G_D1"/>
    <property type="match status" value="1"/>
</dbReference>
<evidence type="ECO:0000313" key="10">
    <source>
        <dbReference type="EMBL" id="EON89155.1"/>
    </source>
</evidence>
<comment type="subcellular location">
    <subcellularLocation>
        <location evidence="1 5">Bacterial flagellum basal body</location>
    </subcellularLocation>
</comment>
<evidence type="ECO:0000259" key="7">
    <source>
        <dbReference type="Pfam" id="PF06429"/>
    </source>
</evidence>
<comment type="function">
    <text evidence="5">A flexible structure which links the flagellar filament to the drive apparatus in the basal body.</text>
</comment>
<dbReference type="Pfam" id="PF07559">
    <property type="entry name" value="FlgE_D2"/>
    <property type="match status" value="1"/>
</dbReference>
<dbReference type="NCBIfam" id="TIGR03506">
    <property type="entry name" value="FlgEFG_subfam"/>
    <property type="match status" value="1"/>
</dbReference>
<dbReference type="Pfam" id="PF00460">
    <property type="entry name" value="Flg_bb_rod"/>
    <property type="match status" value="1"/>
</dbReference>
<dbReference type="GO" id="GO:0009425">
    <property type="term" value="C:bacterial-type flagellum basal body"/>
    <property type="evidence" value="ECO:0007669"/>
    <property type="project" value="UniProtKB-SubCell"/>
</dbReference>
<dbReference type="SUPFAM" id="SSF117143">
    <property type="entry name" value="Flagellar hook protein flgE"/>
    <property type="match status" value="1"/>
</dbReference>
<evidence type="ECO:0000256" key="1">
    <source>
        <dbReference type="ARBA" id="ARBA00004117"/>
    </source>
</evidence>
<evidence type="ECO:0000259" key="9">
    <source>
        <dbReference type="Pfam" id="PF22692"/>
    </source>
</evidence>
<keyword evidence="4 5" id="KW-0975">Bacterial flagellum</keyword>
<evidence type="ECO:0000259" key="6">
    <source>
        <dbReference type="Pfam" id="PF00460"/>
    </source>
</evidence>
<dbReference type="InterPro" id="IPR037058">
    <property type="entry name" value="Falgellar_hook_FlgE_sf"/>
</dbReference>
<keyword evidence="10" id="KW-0282">Flagellum</keyword>
<comment type="caution">
    <text evidence="10">The sequence shown here is derived from an EMBL/GenBank/DDBJ whole genome shotgun (WGS) entry which is preliminary data.</text>
</comment>